<dbReference type="Proteomes" id="UP000790377">
    <property type="component" value="Unassembled WGS sequence"/>
</dbReference>
<dbReference type="EMBL" id="MU267834">
    <property type="protein sequence ID" value="KAH7908251.1"/>
    <property type="molecule type" value="Genomic_DNA"/>
</dbReference>
<reference evidence="1" key="1">
    <citation type="journal article" date="2021" name="New Phytol.">
        <title>Evolutionary innovations through gain and loss of genes in the ectomycorrhizal Boletales.</title>
        <authorList>
            <person name="Wu G."/>
            <person name="Miyauchi S."/>
            <person name="Morin E."/>
            <person name="Kuo A."/>
            <person name="Drula E."/>
            <person name="Varga T."/>
            <person name="Kohler A."/>
            <person name="Feng B."/>
            <person name="Cao Y."/>
            <person name="Lipzen A."/>
            <person name="Daum C."/>
            <person name="Hundley H."/>
            <person name="Pangilinan J."/>
            <person name="Johnson J."/>
            <person name="Barry K."/>
            <person name="LaButti K."/>
            <person name="Ng V."/>
            <person name="Ahrendt S."/>
            <person name="Min B."/>
            <person name="Choi I.G."/>
            <person name="Park H."/>
            <person name="Plett J.M."/>
            <person name="Magnuson J."/>
            <person name="Spatafora J.W."/>
            <person name="Nagy L.G."/>
            <person name="Henrissat B."/>
            <person name="Grigoriev I.V."/>
            <person name="Yang Z.L."/>
            <person name="Xu J."/>
            <person name="Martin F.M."/>
        </authorList>
    </citation>
    <scope>NUCLEOTIDE SEQUENCE</scope>
    <source>
        <strain evidence="1">ATCC 28755</strain>
    </source>
</reference>
<proteinExistence type="predicted"/>
<accession>A0ACB8A5D2</accession>
<gene>
    <name evidence="1" type="ORF">BJ138DRAFT_377724</name>
</gene>
<organism evidence="1 2">
    <name type="scientific">Hygrophoropsis aurantiaca</name>
    <dbReference type="NCBI Taxonomy" id="72124"/>
    <lineage>
        <taxon>Eukaryota</taxon>
        <taxon>Fungi</taxon>
        <taxon>Dikarya</taxon>
        <taxon>Basidiomycota</taxon>
        <taxon>Agaricomycotina</taxon>
        <taxon>Agaricomycetes</taxon>
        <taxon>Agaricomycetidae</taxon>
        <taxon>Boletales</taxon>
        <taxon>Coniophorineae</taxon>
        <taxon>Hygrophoropsidaceae</taxon>
        <taxon>Hygrophoropsis</taxon>
    </lineage>
</organism>
<sequence>MYRLFTARENLIISWVSTTSQFDPSFICPQSEPNLKGTPNCPSNKEKTGNKQVHKRSLFDKWMYDPIFGLEVLIKIDWGKYGWCEDCVQMRIDAWERMRTRLWTTSEIWLDLPHEVEIE</sequence>
<comment type="caution">
    <text evidence="1">The sequence shown here is derived from an EMBL/GenBank/DDBJ whole genome shotgun (WGS) entry which is preliminary data.</text>
</comment>
<evidence type="ECO:0000313" key="1">
    <source>
        <dbReference type="EMBL" id="KAH7908251.1"/>
    </source>
</evidence>
<name>A0ACB8A5D2_9AGAM</name>
<keyword evidence="2" id="KW-1185">Reference proteome</keyword>
<protein>
    <submittedName>
        <fullName evidence="1">Uncharacterized protein</fullName>
    </submittedName>
</protein>
<evidence type="ECO:0000313" key="2">
    <source>
        <dbReference type="Proteomes" id="UP000790377"/>
    </source>
</evidence>